<dbReference type="OrthoDB" id="2446447at2759"/>
<dbReference type="KEGG" id="kdj:28968191"/>
<dbReference type="VEuPathDB" id="FungiDB:I303_04492"/>
<dbReference type="GeneID" id="28968191"/>
<dbReference type="Proteomes" id="UP000078595">
    <property type="component" value="Chromosome 5"/>
</dbReference>
<reference evidence="3" key="1">
    <citation type="submission" date="2013-07" db="EMBL/GenBank/DDBJ databases">
        <title>The Genome Sequence of Cryptococcus dejecticola CBS10117.</title>
        <authorList>
            <consortium name="The Broad Institute Genome Sequencing Platform"/>
            <person name="Cuomo C."/>
            <person name="Litvintseva A."/>
            <person name="Chen Y."/>
            <person name="Heitman J."/>
            <person name="Sun S."/>
            <person name="Springer D."/>
            <person name="Dromer F."/>
            <person name="Young S.K."/>
            <person name="Zeng Q."/>
            <person name="Gargeya S."/>
            <person name="Fitzgerald M."/>
            <person name="Abouelleil A."/>
            <person name="Alvarado L."/>
            <person name="Berlin A.M."/>
            <person name="Chapman S.B."/>
            <person name="Dewar J."/>
            <person name="Goldberg J."/>
            <person name="Griggs A."/>
            <person name="Gujja S."/>
            <person name="Hansen M."/>
            <person name="Howarth C."/>
            <person name="Imamovic A."/>
            <person name="Larimer J."/>
            <person name="McCowan C."/>
            <person name="Murphy C."/>
            <person name="Pearson M."/>
            <person name="Priest M."/>
            <person name="Roberts A."/>
            <person name="Saif S."/>
            <person name="Shea T."/>
            <person name="Sykes S."/>
            <person name="Wortman J."/>
            <person name="Nusbaum C."/>
            <person name="Birren B."/>
        </authorList>
    </citation>
    <scope>NUCLEOTIDE SEQUENCE [LARGE SCALE GENOMIC DNA]</scope>
    <source>
        <strain evidence="3">CBS 10117</strain>
    </source>
</reference>
<evidence type="ECO:0000256" key="1">
    <source>
        <dbReference type="SAM" id="MobiDB-lite"/>
    </source>
</evidence>
<evidence type="ECO:0000259" key="2">
    <source>
        <dbReference type="Pfam" id="PF00190"/>
    </source>
</evidence>
<dbReference type="EMBL" id="CP144534">
    <property type="protein sequence ID" value="WWC61945.1"/>
    <property type="molecule type" value="Genomic_DNA"/>
</dbReference>
<evidence type="ECO:0000313" key="3">
    <source>
        <dbReference type="EMBL" id="OBR85160.1"/>
    </source>
</evidence>
<dbReference type="InterPro" id="IPR047121">
    <property type="entry name" value="YjiB-like"/>
</dbReference>
<dbReference type="Pfam" id="PF00190">
    <property type="entry name" value="Cupin_1"/>
    <property type="match status" value="1"/>
</dbReference>
<dbReference type="PANTHER" id="PTHR36448:SF3">
    <property type="entry name" value="CUPIN TYPE-2 DOMAIN-CONTAINING PROTEIN"/>
    <property type="match status" value="1"/>
</dbReference>
<name>A0A1A6A515_9TREE</name>
<gene>
    <name evidence="3" type="ORF">I303_04492</name>
    <name evidence="4" type="ORF">I303_104531</name>
</gene>
<dbReference type="SUPFAM" id="SSF51182">
    <property type="entry name" value="RmlC-like cupins"/>
    <property type="match status" value="1"/>
</dbReference>
<dbReference type="InterPro" id="IPR006045">
    <property type="entry name" value="Cupin_1"/>
</dbReference>
<dbReference type="Gene3D" id="2.60.120.10">
    <property type="entry name" value="Jelly Rolls"/>
    <property type="match status" value="1"/>
</dbReference>
<keyword evidence="5" id="KW-1185">Reference proteome</keyword>
<reference evidence="4" key="2">
    <citation type="submission" date="2013-07" db="EMBL/GenBank/DDBJ databases">
        <authorList>
            <consortium name="The Broad Institute Genome Sequencing Platform"/>
            <person name="Cuomo C."/>
            <person name="Litvintseva A."/>
            <person name="Chen Y."/>
            <person name="Heitman J."/>
            <person name="Sun S."/>
            <person name="Springer D."/>
            <person name="Dromer F."/>
            <person name="Young S.K."/>
            <person name="Zeng Q."/>
            <person name="Gargeya S."/>
            <person name="Fitzgerald M."/>
            <person name="Abouelleil A."/>
            <person name="Alvarado L."/>
            <person name="Berlin A.M."/>
            <person name="Chapman S.B."/>
            <person name="Dewar J."/>
            <person name="Goldberg J."/>
            <person name="Griggs A."/>
            <person name="Gujja S."/>
            <person name="Hansen M."/>
            <person name="Howarth C."/>
            <person name="Imamovic A."/>
            <person name="Larimer J."/>
            <person name="McCowan C."/>
            <person name="Murphy C."/>
            <person name="Pearson M."/>
            <person name="Priest M."/>
            <person name="Roberts A."/>
            <person name="Saif S."/>
            <person name="Shea T."/>
            <person name="Sykes S."/>
            <person name="Wortman J."/>
            <person name="Nusbaum C."/>
            <person name="Birren B."/>
        </authorList>
    </citation>
    <scope>NUCLEOTIDE SEQUENCE</scope>
    <source>
        <strain evidence="4">CBS 10117</strain>
    </source>
</reference>
<dbReference type="EMBL" id="KI894031">
    <property type="protein sequence ID" value="OBR85160.1"/>
    <property type="molecule type" value="Genomic_DNA"/>
</dbReference>
<feature type="compositionally biased region" description="Basic and acidic residues" evidence="1">
    <location>
        <begin position="238"/>
        <end position="250"/>
    </location>
</feature>
<dbReference type="RefSeq" id="XP_018263002.1">
    <property type="nucleotide sequence ID" value="XM_018407791.1"/>
</dbReference>
<feature type="region of interest" description="Disordered" evidence="1">
    <location>
        <begin position="227"/>
        <end position="253"/>
    </location>
</feature>
<dbReference type="InterPro" id="IPR011051">
    <property type="entry name" value="RmlC_Cupin_sf"/>
</dbReference>
<sequence length="277" mass="31381">MTTPHPNPEFKIETYHIAPTDLIPNSGWPLIVYRQFYPFDELKISTKFYDLLLSNDWHPKWIYQYGETQRSHYHPTAHEVMAVLSGSARIRFGAADLSQDPLQSLEDPKYFEKGGITLDAQKGDVFLLPAGLAHKTHYARPSAPFLLLTPEGRATMEVNSEYREKLREVEERGIEGFAMMGGYPKGYQPGYFAVGGEGALEYSRVWSIPPSKLDPLLGDSEMGTKGLWKGQGGYPKTSIEKETTPKEKPDWVVPFPEKGSWRADLRNIDQLEEKLAT</sequence>
<dbReference type="AlphaFoldDB" id="A0A1A6A515"/>
<feature type="domain" description="Cupin type-1" evidence="2">
    <location>
        <begin position="72"/>
        <end position="135"/>
    </location>
</feature>
<proteinExistence type="predicted"/>
<evidence type="ECO:0000313" key="4">
    <source>
        <dbReference type="EMBL" id="WWC61945.1"/>
    </source>
</evidence>
<protein>
    <recommendedName>
        <fullName evidence="2">Cupin type-1 domain-containing protein</fullName>
    </recommendedName>
</protein>
<reference evidence="4" key="3">
    <citation type="submission" date="2024-02" db="EMBL/GenBank/DDBJ databases">
        <title>Comparative genomics of Cryptococcus and Kwoniella reveals pathogenesis evolution and contrasting modes of karyotype evolution via chromosome fusion or intercentromeric recombination.</title>
        <authorList>
            <person name="Coelho M.A."/>
            <person name="David-Palma M."/>
            <person name="Shea T."/>
            <person name="Bowers K."/>
            <person name="McGinley-Smith S."/>
            <person name="Mohammad A.W."/>
            <person name="Gnirke A."/>
            <person name="Yurkov A.M."/>
            <person name="Nowrousian M."/>
            <person name="Sun S."/>
            <person name="Cuomo C.A."/>
            <person name="Heitman J."/>
        </authorList>
    </citation>
    <scope>NUCLEOTIDE SEQUENCE</scope>
    <source>
        <strain evidence="4">CBS 10117</strain>
    </source>
</reference>
<organism evidence="3">
    <name type="scientific">Kwoniella dejecticola CBS 10117</name>
    <dbReference type="NCBI Taxonomy" id="1296121"/>
    <lineage>
        <taxon>Eukaryota</taxon>
        <taxon>Fungi</taxon>
        <taxon>Dikarya</taxon>
        <taxon>Basidiomycota</taxon>
        <taxon>Agaricomycotina</taxon>
        <taxon>Tremellomycetes</taxon>
        <taxon>Tremellales</taxon>
        <taxon>Cryptococcaceae</taxon>
        <taxon>Kwoniella</taxon>
    </lineage>
</organism>
<evidence type="ECO:0000313" key="5">
    <source>
        <dbReference type="Proteomes" id="UP000078595"/>
    </source>
</evidence>
<dbReference type="InterPro" id="IPR014710">
    <property type="entry name" value="RmlC-like_jellyroll"/>
</dbReference>
<accession>A0A1A6A515</accession>
<dbReference type="CDD" id="cd02219">
    <property type="entry name" value="cupin_YjlB-like"/>
    <property type="match status" value="1"/>
</dbReference>
<dbReference type="PANTHER" id="PTHR36448">
    <property type="entry name" value="BLR7373 PROTEIN"/>
    <property type="match status" value="1"/>
</dbReference>